<keyword evidence="2" id="KW-0255">Endonuclease</keyword>
<evidence type="ECO:0000313" key="3">
    <source>
        <dbReference type="Proteomes" id="UP000729701"/>
    </source>
</evidence>
<reference evidence="2" key="1">
    <citation type="submission" date="2021-05" db="EMBL/GenBank/DDBJ databases">
        <authorList>
            <person name="Pietrasiak N."/>
            <person name="Ward R."/>
            <person name="Stajich J.E."/>
            <person name="Kurbessoian T."/>
        </authorList>
    </citation>
    <scope>NUCLEOTIDE SEQUENCE</scope>
    <source>
        <strain evidence="2">GSE-NOS-MK-12-04C</strain>
    </source>
</reference>
<name>A0A951QM17_9CYAN</name>
<dbReference type="CDD" id="cd06260">
    <property type="entry name" value="DUF820-like"/>
    <property type="match status" value="1"/>
</dbReference>
<reference evidence="2" key="2">
    <citation type="journal article" date="2022" name="Microbiol. Resour. Announc.">
        <title>Metagenome Sequencing to Explore Phylogenomics of Terrestrial Cyanobacteria.</title>
        <authorList>
            <person name="Ward R.D."/>
            <person name="Stajich J.E."/>
            <person name="Johansen J.R."/>
            <person name="Huntemann M."/>
            <person name="Clum A."/>
            <person name="Foster B."/>
            <person name="Foster B."/>
            <person name="Roux S."/>
            <person name="Palaniappan K."/>
            <person name="Varghese N."/>
            <person name="Mukherjee S."/>
            <person name="Reddy T.B.K."/>
            <person name="Daum C."/>
            <person name="Copeland A."/>
            <person name="Chen I.A."/>
            <person name="Ivanova N.N."/>
            <person name="Kyrpides N.C."/>
            <person name="Shapiro N."/>
            <person name="Eloe-Fadrosh E.A."/>
            <person name="Pietrasiak N."/>
        </authorList>
    </citation>
    <scope>NUCLEOTIDE SEQUENCE</scope>
    <source>
        <strain evidence="2">GSE-NOS-MK-12-04C</strain>
    </source>
</reference>
<dbReference type="PANTHER" id="PTHR47152">
    <property type="entry name" value="SLR2084 PROTEIN-RELATED"/>
    <property type="match status" value="1"/>
</dbReference>
<dbReference type="InterPro" id="IPR012296">
    <property type="entry name" value="Nuclease_put_TT1808"/>
</dbReference>
<sequence length="200" mass="23457">MTPQILNKVTPQQEQRFLLPGYYSWEEFEKIESLTKDAPGLRIIYLDGCVEFMTLGEQHEMLKTIFGFFLELYFCEKGINFIPVGSATRRAEEKGASFEPDESYYLGTKKENPDLGIEINITSGSIDKLEKYKRFNITEVWFWENNQLSLYRLRDNNYEQIYRSELLPELDLDLDLLVRCILIPSILEARTEFINAIRLG</sequence>
<dbReference type="SUPFAM" id="SSF52980">
    <property type="entry name" value="Restriction endonuclease-like"/>
    <property type="match status" value="1"/>
</dbReference>
<keyword evidence="2" id="KW-0378">Hydrolase</keyword>
<dbReference type="GO" id="GO:0004519">
    <property type="term" value="F:endonuclease activity"/>
    <property type="evidence" value="ECO:0007669"/>
    <property type="project" value="UniProtKB-KW"/>
</dbReference>
<dbReference type="AlphaFoldDB" id="A0A951QM17"/>
<organism evidence="2 3">
    <name type="scientific">Cyanomargarita calcarea GSE-NOS-MK-12-04C</name>
    <dbReference type="NCBI Taxonomy" id="2839659"/>
    <lineage>
        <taxon>Bacteria</taxon>
        <taxon>Bacillati</taxon>
        <taxon>Cyanobacteriota</taxon>
        <taxon>Cyanophyceae</taxon>
        <taxon>Nostocales</taxon>
        <taxon>Cyanomargaritaceae</taxon>
        <taxon>Cyanomargarita</taxon>
    </lineage>
</organism>
<proteinExistence type="predicted"/>
<dbReference type="EMBL" id="JAHHGZ010000005">
    <property type="protein sequence ID" value="MBW4667000.1"/>
    <property type="molecule type" value="Genomic_DNA"/>
</dbReference>
<protein>
    <submittedName>
        <fullName evidence="2">Uma2 family endonuclease</fullName>
    </submittedName>
</protein>
<gene>
    <name evidence="2" type="ORF">KME60_06025</name>
</gene>
<dbReference type="PANTHER" id="PTHR47152:SF4">
    <property type="entry name" value="SLR0445 PROTEIN"/>
    <property type="match status" value="1"/>
</dbReference>
<comment type="caution">
    <text evidence="2">The sequence shown here is derived from an EMBL/GenBank/DDBJ whole genome shotgun (WGS) entry which is preliminary data.</text>
</comment>
<keyword evidence="2" id="KW-0540">Nuclease</keyword>
<feature type="domain" description="Putative restriction endonuclease" evidence="1">
    <location>
        <begin position="25"/>
        <end position="170"/>
    </location>
</feature>
<dbReference type="Gene3D" id="3.90.1570.10">
    <property type="entry name" value="tt1808, chain A"/>
    <property type="match status" value="1"/>
</dbReference>
<dbReference type="Proteomes" id="UP000729701">
    <property type="component" value="Unassembled WGS sequence"/>
</dbReference>
<evidence type="ECO:0000313" key="2">
    <source>
        <dbReference type="EMBL" id="MBW4667000.1"/>
    </source>
</evidence>
<dbReference type="InterPro" id="IPR008538">
    <property type="entry name" value="Uma2"/>
</dbReference>
<evidence type="ECO:0000259" key="1">
    <source>
        <dbReference type="Pfam" id="PF05685"/>
    </source>
</evidence>
<dbReference type="InterPro" id="IPR011335">
    <property type="entry name" value="Restrct_endonuc-II-like"/>
</dbReference>
<dbReference type="Pfam" id="PF05685">
    <property type="entry name" value="Uma2"/>
    <property type="match status" value="1"/>
</dbReference>
<accession>A0A951QM17</accession>